<gene>
    <name evidence="1" type="ORF">GMA92_06170</name>
</gene>
<organism evidence="1 2">
    <name type="scientific">Turicibacter sanguinis</name>
    <dbReference type="NCBI Taxonomy" id="154288"/>
    <lineage>
        <taxon>Bacteria</taxon>
        <taxon>Bacillati</taxon>
        <taxon>Bacillota</taxon>
        <taxon>Erysipelotrichia</taxon>
        <taxon>Erysipelotrichales</taxon>
        <taxon>Turicibacteraceae</taxon>
        <taxon>Turicibacter</taxon>
    </lineage>
</organism>
<sequence length="138" mass="15837">MKSSAIEKRIVKIDHVIAAMNVAKKYLSNHEEIQNVILELNRERQLLVNDLYRDDLIAYENIREELEDIVGFELDAEGQKDLLEKIKEAFGRQAATDGKTSTGLNAWLKKLNVEYTWQNNDDSDWATLVVTGLGIFKK</sequence>
<protein>
    <submittedName>
        <fullName evidence="1">Uncharacterized protein</fullName>
    </submittedName>
</protein>
<dbReference type="GeneID" id="60059644"/>
<dbReference type="Proteomes" id="UP000487649">
    <property type="component" value="Unassembled WGS sequence"/>
</dbReference>
<dbReference type="EMBL" id="WMQE01000010">
    <property type="protein sequence ID" value="MTK21001.1"/>
    <property type="molecule type" value="Genomic_DNA"/>
</dbReference>
<name>A0A173SJ58_9FIRM</name>
<evidence type="ECO:0000313" key="2">
    <source>
        <dbReference type="Proteomes" id="UP000487649"/>
    </source>
</evidence>
<proteinExistence type="predicted"/>
<dbReference type="RefSeq" id="WP_006785632.1">
    <property type="nucleotide sequence ID" value="NZ_CABJBH010000004.1"/>
</dbReference>
<accession>A0A173SJ58</accession>
<reference evidence="1 2" key="1">
    <citation type="journal article" date="2019" name="Nat. Med.">
        <title>A library of human gut bacterial isolates paired with longitudinal multiomics data enables mechanistic microbiome research.</title>
        <authorList>
            <person name="Poyet M."/>
            <person name="Groussin M."/>
            <person name="Gibbons S.M."/>
            <person name="Avila-Pacheco J."/>
            <person name="Jiang X."/>
            <person name="Kearney S.M."/>
            <person name="Perrotta A.R."/>
            <person name="Berdy B."/>
            <person name="Zhao S."/>
            <person name="Lieberman T.D."/>
            <person name="Swanson P.K."/>
            <person name="Smith M."/>
            <person name="Roesemann S."/>
            <person name="Alexander J.E."/>
            <person name="Rich S.A."/>
            <person name="Livny J."/>
            <person name="Vlamakis H."/>
            <person name="Clish C."/>
            <person name="Bullock K."/>
            <person name="Deik A."/>
            <person name="Scott J."/>
            <person name="Pierce K.A."/>
            <person name="Xavier R.J."/>
            <person name="Alm E.J."/>
        </authorList>
    </citation>
    <scope>NUCLEOTIDE SEQUENCE [LARGE SCALE GENOMIC DNA]</scope>
    <source>
        <strain evidence="1 2">BIOML-A198</strain>
    </source>
</reference>
<dbReference type="OrthoDB" id="1903559at2"/>
<comment type="caution">
    <text evidence="1">The sequence shown here is derived from an EMBL/GenBank/DDBJ whole genome shotgun (WGS) entry which is preliminary data.</text>
</comment>
<dbReference type="AlphaFoldDB" id="A0A173SJ58"/>
<evidence type="ECO:0000313" key="1">
    <source>
        <dbReference type="EMBL" id="MTK21001.1"/>
    </source>
</evidence>